<accession>A0A918CD77</accession>
<evidence type="ECO:0000313" key="1">
    <source>
        <dbReference type="EMBL" id="GGR17695.1"/>
    </source>
</evidence>
<dbReference type="EMBL" id="BMRJ01000001">
    <property type="protein sequence ID" value="GGR17695.1"/>
    <property type="molecule type" value="Genomic_DNA"/>
</dbReference>
<proteinExistence type="predicted"/>
<dbReference type="RefSeq" id="WP_189084017.1">
    <property type="nucleotide sequence ID" value="NZ_BMRJ01000001.1"/>
</dbReference>
<keyword evidence="2" id="KW-1185">Reference proteome</keyword>
<comment type="caution">
    <text evidence="1">The sequence shown here is derived from an EMBL/GenBank/DDBJ whole genome shotgun (WGS) entry which is preliminary data.</text>
</comment>
<evidence type="ECO:0000313" key="2">
    <source>
        <dbReference type="Proteomes" id="UP000610303"/>
    </source>
</evidence>
<name>A0A918CD77_AGRME</name>
<sequence length="499" mass="50123">MSGELIVSGGGGTAVAVDELFAEAARLAVAEAGCSRLAELASGLLATIGRAGGGAGRAEHELALATHQFGQAAELAASLGRNLDEAAQRYGDVEQWLGALGEVAGQFAAWTLGASARFLAWPLLAAAGGAFLGDRLLEAFGVPREGALPLLRQFLVQAGAGEALGVALDSSDELLAGAIGVPLPTALALGRHVDAPDSANAIVLGASLLGGLGVGLLAEGPVGVRRVPEPWGAPGGARGGATPAAASLVPPPVGVAGLAARVPAPREGAPQIRIEQYPVPEGGSGRDGGVRRWVVYVSGTVDSSVVPGPQPFDMTSNVHTVAGRGGELVPERVPAGAGERAVRLALAEAGVQPGDELIGIGYSGGGAIVADLMGDPELGFTAGANLGGPARVDPAAPLLNLEHHDDLVPGSGGADRPLGPLLVRREVATPPEHPGPILTAHELEAYRRTAELVDASADPRLAEFSALVTDFTAGREGEASFWLAEREPEEAVSPSTGAR</sequence>
<dbReference type="Proteomes" id="UP000610303">
    <property type="component" value="Unassembled WGS sequence"/>
</dbReference>
<dbReference type="AlphaFoldDB" id="A0A918CD77"/>
<reference evidence="1" key="1">
    <citation type="journal article" date="2014" name="Int. J. Syst. Evol. Microbiol.">
        <title>Complete genome sequence of Corynebacterium casei LMG S-19264T (=DSM 44701T), isolated from a smear-ripened cheese.</title>
        <authorList>
            <consortium name="US DOE Joint Genome Institute (JGI-PGF)"/>
            <person name="Walter F."/>
            <person name="Albersmeier A."/>
            <person name="Kalinowski J."/>
            <person name="Ruckert C."/>
        </authorList>
    </citation>
    <scope>NUCLEOTIDE SEQUENCE</scope>
    <source>
        <strain evidence="1">JCM 3346</strain>
    </source>
</reference>
<gene>
    <name evidence="1" type="ORF">GCM10010196_08380</name>
</gene>
<organism evidence="1 2">
    <name type="scientific">Agromyces mediolanus</name>
    <name type="common">Corynebacterium mediolanum</name>
    <dbReference type="NCBI Taxonomy" id="41986"/>
    <lineage>
        <taxon>Bacteria</taxon>
        <taxon>Bacillati</taxon>
        <taxon>Actinomycetota</taxon>
        <taxon>Actinomycetes</taxon>
        <taxon>Micrococcales</taxon>
        <taxon>Microbacteriaceae</taxon>
        <taxon>Agromyces</taxon>
    </lineage>
</organism>
<reference evidence="1" key="2">
    <citation type="submission" date="2020-09" db="EMBL/GenBank/DDBJ databases">
        <authorList>
            <person name="Sun Q."/>
            <person name="Ohkuma M."/>
        </authorList>
    </citation>
    <scope>NUCLEOTIDE SEQUENCE</scope>
    <source>
        <strain evidence="1">JCM 3346</strain>
    </source>
</reference>
<protein>
    <submittedName>
        <fullName evidence="1">Uncharacterized protein</fullName>
    </submittedName>
</protein>